<dbReference type="EMBL" id="CP019082">
    <property type="protein sequence ID" value="APW63258.1"/>
    <property type="molecule type" value="Genomic_DNA"/>
</dbReference>
<dbReference type="KEGG" id="pbor:BSF38_04822"/>
<reference evidence="3" key="1">
    <citation type="submission" date="2016-12" db="EMBL/GenBank/DDBJ databases">
        <title>Comparative genomics of four Isosphaeraceae planctomycetes: a common pool of plasmids and glycoside hydrolase genes.</title>
        <authorList>
            <person name="Ivanova A."/>
        </authorList>
    </citation>
    <scope>NUCLEOTIDE SEQUENCE [LARGE SCALE GENOMIC DNA]</scope>
    <source>
        <strain evidence="3">PX4</strain>
    </source>
</reference>
<evidence type="ECO:0000313" key="2">
    <source>
        <dbReference type="EMBL" id="APW63258.1"/>
    </source>
</evidence>
<dbReference type="STRING" id="1387353.BSF38_04822"/>
<feature type="region of interest" description="Disordered" evidence="1">
    <location>
        <begin position="1"/>
        <end position="22"/>
    </location>
</feature>
<evidence type="ECO:0000313" key="3">
    <source>
        <dbReference type="Proteomes" id="UP000186309"/>
    </source>
</evidence>
<sequence>MRHQDSKKRPWHEEATPPEHADADALDGRFYVLAPSVNAVRRALFRAPGGAKVVGRHDRETIACSHTMDAHSLARHWSILVSRLGKAGLRVVPRPGSVDNRIRHEI</sequence>
<dbReference type="RefSeq" id="WP_237170588.1">
    <property type="nucleotide sequence ID" value="NZ_CP019082.1"/>
</dbReference>
<name>A0A1U7CWI3_9BACT</name>
<evidence type="ECO:0000256" key="1">
    <source>
        <dbReference type="SAM" id="MobiDB-lite"/>
    </source>
</evidence>
<gene>
    <name evidence="2" type="ORF">BSF38_04822</name>
</gene>
<feature type="compositionally biased region" description="Basic and acidic residues" evidence="1">
    <location>
        <begin position="7"/>
        <end position="22"/>
    </location>
</feature>
<accession>A0A1U7CWI3</accession>
<protein>
    <submittedName>
        <fullName evidence="2">Uncharacterized protein</fullName>
    </submittedName>
</protein>
<keyword evidence="3" id="KW-1185">Reference proteome</keyword>
<dbReference type="AlphaFoldDB" id="A0A1U7CWI3"/>
<dbReference type="Proteomes" id="UP000186309">
    <property type="component" value="Chromosome"/>
</dbReference>
<organism evidence="2 3">
    <name type="scientific">Paludisphaera borealis</name>
    <dbReference type="NCBI Taxonomy" id="1387353"/>
    <lineage>
        <taxon>Bacteria</taxon>
        <taxon>Pseudomonadati</taxon>
        <taxon>Planctomycetota</taxon>
        <taxon>Planctomycetia</taxon>
        <taxon>Isosphaerales</taxon>
        <taxon>Isosphaeraceae</taxon>
        <taxon>Paludisphaera</taxon>
    </lineage>
</organism>
<proteinExistence type="predicted"/>